<proteinExistence type="predicted"/>
<dbReference type="InterPro" id="IPR050347">
    <property type="entry name" value="Bact_Beta-galactosidase"/>
</dbReference>
<evidence type="ECO:0000259" key="5">
    <source>
        <dbReference type="Pfam" id="PF02836"/>
    </source>
</evidence>
<organism evidence="6 7">
    <name type="scientific">Pseudotenacibaculum haliotis</name>
    <dbReference type="NCBI Taxonomy" id="1862138"/>
    <lineage>
        <taxon>Bacteria</taxon>
        <taxon>Pseudomonadati</taxon>
        <taxon>Bacteroidota</taxon>
        <taxon>Flavobacteriia</taxon>
        <taxon>Flavobacteriales</taxon>
        <taxon>Flavobacteriaceae</taxon>
        <taxon>Pseudotenacibaculum</taxon>
    </lineage>
</organism>
<keyword evidence="4" id="KW-0326">Glycosidase</keyword>
<evidence type="ECO:0000313" key="6">
    <source>
        <dbReference type="EMBL" id="MFD2567086.1"/>
    </source>
</evidence>
<protein>
    <recommendedName>
        <fullName evidence="2">beta-galactosidase</fullName>
        <ecNumber evidence="2">3.2.1.23</ecNumber>
    </recommendedName>
</protein>
<evidence type="ECO:0000256" key="3">
    <source>
        <dbReference type="ARBA" id="ARBA00022801"/>
    </source>
</evidence>
<dbReference type="SUPFAM" id="SSF51445">
    <property type="entry name" value="(Trans)glycosidases"/>
    <property type="match status" value="1"/>
</dbReference>
<reference evidence="7" key="1">
    <citation type="journal article" date="2019" name="Int. J. Syst. Evol. Microbiol.">
        <title>The Global Catalogue of Microorganisms (GCM) 10K type strain sequencing project: providing services to taxonomists for standard genome sequencing and annotation.</title>
        <authorList>
            <consortium name="The Broad Institute Genomics Platform"/>
            <consortium name="The Broad Institute Genome Sequencing Center for Infectious Disease"/>
            <person name="Wu L."/>
            <person name="Ma J."/>
        </authorList>
    </citation>
    <scope>NUCLEOTIDE SEQUENCE [LARGE SCALE GENOMIC DNA]</scope>
    <source>
        <strain evidence="7">KCTC 52127</strain>
    </source>
</reference>
<dbReference type="EMBL" id="JBHULH010000003">
    <property type="protein sequence ID" value="MFD2567086.1"/>
    <property type="molecule type" value="Genomic_DNA"/>
</dbReference>
<keyword evidence="3 6" id="KW-0378">Hydrolase</keyword>
<dbReference type="EC" id="3.2.1.23" evidence="2"/>
<dbReference type="PANTHER" id="PTHR46323:SF2">
    <property type="entry name" value="BETA-GALACTOSIDASE"/>
    <property type="match status" value="1"/>
</dbReference>
<dbReference type="Gene3D" id="3.20.20.80">
    <property type="entry name" value="Glycosidases"/>
    <property type="match status" value="1"/>
</dbReference>
<sequence>MKNAFLTLVWILSIQFITAQTDRIVVDHQSDGITLKVNGSNFMINGMNWDYFPIGTNYSYSLWQQPDAIIKEALDAEMTLLKNMGVNAIRQYTGVPPKWITYIHKNYGIYTMLNHAFGRYGVSVEGKWIAHTNYSDPIVKKQLLKEVTAMVEEYKNTPGLLLFLLGNENNYGLFWEGAETENIPTDDPKSKAQARAMYQLFNNAILAMKKIDRSKPIAICNGDLQFLDIIKEECKDMDIFGTNVYRGISFGDVFEKVKRQLNKPVLFTEFGADAFHAIKMQEDQKDQAYYMIGNWKEVYENAAGLGKAENSIGGFTFQFSDGWWKSGQTVNLKIHDKTASWANGGYKSDYKKGRNNMNEEWFGVCVKGPTNSKGLYSLHPRAAYFALKEAHKLNPYEKNMTVKRIEEFFSKISLQKALEEAKN</sequence>
<evidence type="ECO:0000256" key="1">
    <source>
        <dbReference type="ARBA" id="ARBA00001412"/>
    </source>
</evidence>
<keyword evidence="7" id="KW-1185">Reference proteome</keyword>
<comment type="caution">
    <text evidence="6">The sequence shown here is derived from an EMBL/GenBank/DDBJ whole genome shotgun (WGS) entry which is preliminary data.</text>
</comment>
<dbReference type="Pfam" id="PF02836">
    <property type="entry name" value="Glyco_hydro_2_C"/>
    <property type="match status" value="1"/>
</dbReference>
<dbReference type="InterPro" id="IPR006103">
    <property type="entry name" value="Glyco_hydro_2_cat"/>
</dbReference>
<dbReference type="InterPro" id="IPR017853">
    <property type="entry name" value="GH"/>
</dbReference>
<accession>A0ABW5LSI8</accession>
<evidence type="ECO:0000313" key="7">
    <source>
        <dbReference type="Proteomes" id="UP001597508"/>
    </source>
</evidence>
<dbReference type="GO" id="GO:0016787">
    <property type="term" value="F:hydrolase activity"/>
    <property type="evidence" value="ECO:0007669"/>
    <property type="project" value="UniProtKB-KW"/>
</dbReference>
<dbReference type="RefSeq" id="WP_379665796.1">
    <property type="nucleotide sequence ID" value="NZ_JBHULH010000003.1"/>
</dbReference>
<evidence type="ECO:0000256" key="2">
    <source>
        <dbReference type="ARBA" id="ARBA00012756"/>
    </source>
</evidence>
<dbReference type="PANTHER" id="PTHR46323">
    <property type="entry name" value="BETA-GALACTOSIDASE"/>
    <property type="match status" value="1"/>
</dbReference>
<feature type="domain" description="Glycoside hydrolase family 2 catalytic" evidence="5">
    <location>
        <begin position="64"/>
        <end position="283"/>
    </location>
</feature>
<evidence type="ECO:0000256" key="4">
    <source>
        <dbReference type="ARBA" id="ARBA00023295"/>
    </source>
</evidence>
<gene>
    <name evidence="6" type="ORF">ACFSRZ_06855</name>
</gene>
<dbReference type="Proteomes" id="UP001597508">
    <property type="component" value="Unassembled WGS sequence"/>
</dbReference>
<comment type="catalytic activity">
    <reaction evidence="1">
        <text>Hydrolysis of terminal non-reducing beta-D-galactose residues in beta-D-galactosides.</text>
        <dbReference type="EC" id="3.2.1.23"/>
    </reaction>
</comment>
<name>A0ABW5LSI8_9FLAO</name>